<dbReference type="InterPro" id="IPR006442">
    <property type="entry name" value="Antitoxin_Phd/YefM"/>
</dbReference>
<dbReference type="Gene3D" id="3.40.1620.10">
    <property type="entry name" value="YefM-like domain"/>
    <property type="match status" value="1"/>
</dbReference>
<accession>A0A2M9HB38</accession>
<dbReference type="AlphaFoldDB" id="A0A2M9HB38"/>
<feature type="compositionally biased region" description="Basic and acidic residues" evidence="3">
    <location>
        <begin position="83"/>
        <end position="92"/>
    </location>
</feature>
<dbReference type="InterPro" id="IPR036165">
    <property type="entry name" value="YefM-like_sf"/>
</dbReference>
<comment type="caution">
    <text evidence="4">The sequence shown here is derived from an EMBL/GenBank/DDBJ whole genome shotgun (WGS) entry which is preliminary data.</text>
</comment>
<dbReference type="Pfam" id="PF02604">
    <property type="entry name" value="PhdYeFM_antitox"/>
    <property type="match status" value="1"/>
</dbReference>
<evidence type="ECO:0000256" key="1">
    <source>
        <dbReference type="ARBA" id="ARBA00009981"/>
    </source>
</evidence>
<sequence length="100" mass="11172">MTSILDNLVPVSEFSHGGASRAFNRVGDGNPVVVMKNNKPSAVIISPDDYRRFTEAEENFALYLEAQERLKNDDGTLLSPEEVFGKDYKPADDGYEPEFE</sequence>
<gene>
    <name evidence="4" type="ORF">CS006_02485</name>
</gene>
<feature type="region of interest" description="Disordered" evidence="3">
    <location>
        <begin position="74"/>
        <end position="100"/>
    </location>
</feature>
<dbReference type="EMBL" id="PEBI01000001">
    <property type="protein sequence ID" value="PJM74032.1"/>
    <property type="molecule type" value="Genomic_DNA"/>
</dbReference>
<dbReference type="Proteomes" id="UP000229095">
    <property type="component" value="Unassembled WGS sequence"/>
</dbReference>
<evidence type="ECO:0000256" key="2">
    <source>
        <dbReference type="RuleBase" id="RU362080"/>
    </source>
</evidence>
<reference evidence="4 5" key="1">
    <citation type="submission" date="2017-10" db="EMBL/GenBank/DDBJ databases">
        <title>Draft genome sequences of strains TRE 1, TRE 9, TRE H and TRI 7, isolated from tamarins, belonging to four potential novel Bifidobacterium species.</title>
        <authorList>
            <person name="Mattarelli P."/>
            <person name="Modesto M."/>
            <person name="Puglisi E."/>
            <person name="Morelli L."/>
            <person name="Spezio C."/>
            <person name="Bonetti A."/>
            <person name="Sandri C."/>
        </authorList>
    </citation>
    <scope>NUCLEOTIDE SEQUENCE [LARGE SCALE GENOMIC DNA]</scope>
    <source>
        <strain evidence="5">TRE1</strain>
    </source>
</reference>
<evidence type="ECO:0000313" key="5">
    <source>
        <dbReference type="Proteomes" id="UP000229095"/>
    </source>
</evidence>
<proteinExistence type="inferred from homology"/>
<comment type="function">
    <text evidence="2">Antitoxin component of a type II toxin-antitoxin (TA) system.</text>
</comment>
<protein>
    <recommendedName>
        <fullName evidence="2">Antitoxin</fullName>
    </recommendedName>
</protein>
<keyword evidence="5" id="KW-1185">Reference proteome</keyword>
<name>A0A2M9HB38_9BIFI</name>
<dbReference type="NCBIfam" id="TIGR01552">
    <property type="entry name" value="phd_fam"/>
    <property type="match status" value="1"/>
</dbReference>
<dbReference type="OrthoDB" id="1646957at2"/>
<organism evidence="4 5">
    <name type="scientific">Bifidobacterium primatium</name>
    <dbReference type="NCBI Taxonomy" id="2045438"/>
    <lineage>
        <taxon>Bacteria</taxon>
        <taxon>Bacillati</taxon>
        <taxon>Actinomycetota</taxon>
        <taxon>Actinomycetes</taxon>
        <taxon>Bifidobacteriales</taxon>
        <taxon>Bifidobacteriaceae</taxon>
        <taxon>Bifidobacterium</taxon>
    </lineage>
</organism>
<comment type="similarity">
    <text evidence="1 2">Belongs to the phD/YefM antitoxin family.</text>
</comment>
<dbReference type="SUPFAM" id="SSF143120">
    <property type="entry name" value="YefM-like"/>
    <property type="match status" value="1"/>
</dbReference>
<dbReference type="RefSeq" id="WP_100510174.1">
    <property type="nucleotide sequence ID" value="NZ_PEBI01000001.1"/>
</dbReference>
<evidence type="ECO:0000313" key="4">
    <source>
        <dbReference type="EMBL" id="PJM74032.1"/>
    </source>
</evidence>
<evidence type="ECO:0000256" key="3">
    <source>
        <dbReference type="SAM" id="MobiDB-lite"/>
    </source>
</evidence>